<dbReference type="EMBL" id="MHKE01000020">
    <property type="protein sequence ID" value="OGY82476.1"/>
    <property type="molecule type" value="Genomic_DNA"/>
</dbReference>
<dbReference type="PANTHER" id="PTHR30258">
    <property type="entry name" value="TYPE II SECRETION SYSTEM PROTEIN GSPE-RELATED"/>
    <property type="match status" value="1"/>
</dbReference>
<dbReference type="Pfam" id="PF00437">
    <property type="entry name" value="T2SSE"/>
    <property type="match status" value="1"/>
</dbReference>
<comment type="similarity">
    <text evidence="1">Belongs to the GSP E family.</text>
</comment>
<dbReference type="SUPFAM" id="SSF52540">
    <property type="entry name" value="P-loop containing nucleoside triphosphate hydrolases"/>
    <property type="match status" value="1"/>
</dbReference>
<evidence type="ECO:0000259" key="4">
    <source>
        <dbReference type="PROSITE" id="PS00662"/>
    </source>
</evidence>
<dbReference type="CDD" id="cd01129">
    <property type="entry name" value="PulE-GspE-like"/>
    <property type="match status" value="1"/>
</dbReference>
<dbReference type="Gene3D" id="3.40.50.300">
    <property type="entry name" value="P-loop containing nucleotide triphosphate hydrolases"/>
    <property type="match status" value="1"/>
</dbReference>
<evidence type="ECO:0000313" key="6">
    <source>
        <dbReference type="Proteomes" id="UP000179164"/>
    </source>
</evidence>
<dbReference type="AlphaFoldDB" id="A0A1G2B160"/>
<dbReference type="GO" id="GO:0005886">
    <property type="term" value="C:plasma membrane"/>
    <property type="evidence" value="ECO:0007669"/>
    <property type="project" value="TreeGrafter"/>
</dbReference>
<name>A0A1G2B160_9BACT</name>
<evidence type="ECO:0000256" key="3">
    <source>
        <dbReference type="ARBA" id="ARBA00022840"/>
    </source>
</evidence>
<organism evidence="5 6">
    <name type="scientific">Candidatus Kerfeldbacteria bacterium RIFCSPLOWO2_01_FULL_48_11</name>
    <dbReference type="NCBI Taxonomy" id="1798543"/>
    <lineage>
        <taxon>Bacteria</taxon>
        <taxon>Candidatus Kerfeldiibacteriota</taxon>
    </lineage>
</organism>
<evidence type="ECO:0000313" key="5">
    <source>
        <dbReference type="EMBL" id="OGY82476.1"/>
    </source>
</evidence>
<accession>A0A1G2B160</accession>
<dbReference type="InterPro" id="IPR027417">
    <property type="entry name" value="P-loop_NTPase"/>
</dbReference>
<feature type="domain" description="Bacterial type II secretion system protein E" evidence="4">
    <location>
        <begin position="240"/>
        <end position="254"/>
    </location>
</feature>
<comment type="caution">
    <text evidence="5">The sequence shown here is derived from an EMBL/GenBank/DDBJ whole genome shotgun (WGS) entry which is preliminary data.</text>
</comment>
<dbReference type="GO" id="GO:0016887">
    <property type="term" value="F:ATP hydrolysis activity"/>
    <property type="evidence" value="ECO:0007669"/>
    <property type="project" value="TreeGrafter"/>
</dbReference>
<dbReference type="InterPro" id="IPR001482">
    <property type="entry name" value="T2SS/T4SS_dom"/>
</dbReference>
<dbReference type="Gene3D" id="3.30.450.90">
    <property type="match status" value="1"/>
</dbReference>
<keyword evidence="3" id="KW-0067">ATP-binding</keyword>
<gene>
    <name evidence="5" type="ORF">A2898_05300</name>
</gene>
<dbReference type="STRING" id="1798543.A2898_05300"/>
<dbReference type="GO" id="GO:0005524">
    <property type="term" value="F:ATP binding"/>
    <property type="evidence" value="ECO:0007669"/>
    <property type="project" value="UniProtKB-KW"/>
</dbReference>
<keyword evidence="2" id="KW-0547">Nucleotide-binding</keyword>
<sequence>MPKPRKFVTGVEITEDDFMKYHEAVNTFQDINKSIQDVNISEVVIILIAGGIKNHSSDIHIEAEEQDIKIRYRIDGVLHDVAMLPKVIWPKVISRIKLLAELKINVSNVPQDGRFTIHLSKGYIDVRVSCVPTSYGESVVMRLLDSSAVGLELRHLGLREHEYKILMHEVKRPNGMILTVGPTGSGKTTTLYAFLTLLNTPERKIITLEHPVEYKIPGINQSEVNLDEEYTFANGLKSVLRQDPDVVMVGEVRDSQTADIAIQAALTGHLMLSTMHTNNAAGAIPRLLSLNVIPYLLAPALNVIIGQRLVRRLCQDCKVLYTPSPEDAERVKKIISAIPEKADVHVDLSTIKVYRAKGCPKCGHIGYRGRTGIYEVMKMNSDIEQIILSGKASEHAMHDIAVRDGMVTMVQDGLIKALEGMTSLEEVFAHAE</sequence>
<reference evidence="5 6" key="1">
    <citation type="journal article" date="2016" name="Nat. Commun.">
        <title>Thousands of microbial genomes shed light on interconnected biogeochemical processes in an aquifer system.</title>
        <authorList>
            <person name="Anantharaman K."/>
            <person name="Brown C.T."/>
            <person name="Hug L.A."/>
            <person name="Sharon I."/>
            <person name="Castelle C.J."/>
            <person name="Probst A.J."/>
            <person name="Thomas B.C."/>
            <person name="Singh A."/>
            <person name="Wilkins M.J."/>
            <person name="Karaoz U."/>
            <person name="Brodie E.L."/>
            <person name="Williams K.H."/>
            <person name="Hubbard S.S."/>
            <person name="Banfield J.F."/>
        </authorList>
    </citation>
    <scope>NUCLEOTIDE SEQUENCE [LARGE SCALE GENOMIC DNA]</scope>
</reference>
<dbReference type="Proteomes" id="UP000179164">
    <property type="component" value="Unassembled WGS sequence"/>
</dbReference>
<dbReference type="PROSITE" id="PS00662">
    <property type="entry name" value="T2SP_E"/>
    <property type="match status" value="1"/>
</dbReference>
<protein>
    <recommendedName>
        <fullName evidence="4">Bacterial type II secretion system protein E domain-containing protein</fullName>
    </recommendedName>
</protein>
<proteinExistence type="inferred from homology"/>
<dbReference type="PANTHER" id="PTHR30258:SF3">
    <property type="entry name" value="SLL1921 PROTEIN"/>
    <property type="match status" value="1"/>
</dbReference>
<evidence type="ECO:0000256" key="2">
    <source>
        <dbReference type="ARBA" id="ARBA00022741"/>
    </source>
</evidence>
<evidence type="ECO:0000256" key="1">
    <source>
        <dbReference type="ARBA" id="ARBA00006611"/>
    </source>
</evidence>